<dbReference type="SUPFAM" id="SSF52402">
    <property type="entry name" value="Adenine nucleotide alpha hydrolases-like"/>
    <property type="match status" value="1"/>
</dbReference>
<keyword evidence="4 9" id="KW-0547">Nucleotide-binding</keyword>
<keyword evidence="5 9" id="KW-0067">ATP-binding</keyword>
<evidence type="ECO:0000256" key="3">
    <source>
        <dbReference type="ARBA" id="ARBA00012737"/>
    </source>
</evidence>
<dbReference type="OrthoDB" id="9763290at2"/>
<dbReference type="GO" id="GO:0005829">
    <property type="term" value="C:cytosol"/>
    <property type="evidence" value="ECO:0007669"/>
    <property type="project" value="TreeGrafter"/>
</dbReference>
<dbReference type="SUPFAM" id="SSF56235">
    <property type="entry name" value="N-terminal nucleophile aminohydrolases (Ntn hydrolases)"/>
    <property type="match status" value="1"/>
</dbReference>
<dbReference type="PIRSF" id="PIRSF001589">
    <property type="entry name" value="Asn_synthetase_glu-h"/>
    <property type="match status" value="1"/>
</dbReference>
<evidence type="ECO:0000313" key="13">
    <source>
        <dbReference type="Proteomes" id="UP000002191"/>
    </source>
</evidence>
<evidence type="ECO:0000256" key="2">
    <source>
        <dbReference type="ARBA" id="ARBA00005752"/>
    </source>
</evidence>
<evidence type="ECO:0000259" key="11">
    <source>
        <dbReference type="PROSITE" id="PS51278"/>
    </source>
</evidence>
<feature type="active site" description="For GATase activity" evidence="8">
    <location>
        <position position="2"/>
    </location>
</feature>
<feature type="domain" description="Glutamine amidotransferase type-2" evidence="11">
    <location>
        <begin position="2"/>
        <end position="214"/>
    </location>
</feature>
<comment type="catalytic activity">
    <reaction evidence="7">
        <text>L-aspartate + L-glutamine + ATP + H2O = L-asparagine + L-glutamate + AMP + diphosphate + H(+)</text>
        <dbReference type="Rhea" id="RHEA:12228"/>
        <dbReference type="ChEBI" id="CHEBI:15377"/>
        <dbReference type="ChEBI" id="CHEBI:15378"/>
        <dbReference type="ChEBI" id="CHEBI:29985"/>
        <dbReference type="ChEBI" id="CHEBI:29991"/>
        <dbReference type="ChEBI" id="CHEBI:30616"/>
        <dbReference type="ChEBI" id="CHEBI:33019"/>
        <dbReference type="ChEBI" id="CHEBI:58048"/>
        <dbReference type="ChEBI" id="CHEBI:58359"/>
        <dbReference type="ChEBI" id="CHEBI:456215"/>
        <dbReference type="EC" id="6.3.5.4"/>
    </reaction>
</comment>
<dbReference type="PANTHER" id="PTHR43284">
    <property type="entry name" value="ASPARAGINE SYNTHETASE (GLUTAMINE-HYDROLYZING)"/>
    <property type="match status" value="1"/>
</dbReference>
<feature type="binding site" evidence="9">
    <location>
        <begin position="370"/>
        <end position="371"/>
    </location>
    <ligand>
        <name>ATP</name>
        <dbReference type="ChEBI" id="CHEBI:30616"/>
    </ligand>
</feature>
<dbReference type="Gene3D" id="3.40.50.620">
    <property type="entry name" value="HUPs"/>
    <property type="match status" value="2"/>
</dbReference>
<evidence type="ECO:0000256" key="8">
    <source>
        <dbReference type="PIRSR" id="PIRSR001589-1"/>
    </source>
</evidence>
<dbReference type="PROSITE" id="PS51278">
    <property type="entry name" value="GATASE_TYPE_2"/>
    <property type="match status" value="1"/>
</dbReference>
<sequence>MCGIAGVFSSSPVRPEVLGAMTDSLAHRGPDDSDIWIDAAAGIGVGHRRLSILDLSPLGRQPMHSACGRYVIAYNGEVYNFPALRNELEALGHRFKGGSDTEVMLAAFAQWGVEGAVSRFVGMFAFAVWDRAERRLFLVRDRLGIKPLYYGWAGDAFLFASELKAFRQYPGFDPSLDRDALSLYFRHNYVPAPWTIYQRARKLEPGCILALDAPAGEPRLTVYWSALDAWNHGAANPFAGTEEDAADRLEALLADAVRMRLISDVPLGALLSGGIDSSLVVALMQRASDTPVKTFSIGFHEAGYDESRHAKEVARYLGTDHSELYVTPQDMLDVVPSIPGYWDEPFADPSQVPTYCVCALTRNHVTVALSGDGGDELFAGYQRYFWMERWARLARVPLCVREFFAPIVRNAPPGMFRALGALGQKLRWRVDMLGIREFAEFYLYFMSHNRRPTLFVPGSREPESPMTRHYALSSQDRIRQMTFWDTKAYLPDDILTKTDRASMAVGLELRVPILDHRVLEFAATLPTHMKMANGEGKQVLRRILYRHVPRDIVDRPKMGFGIPLREWLGAELSGWCRDTLSLSRIRSQGYLDAREVGRMLKAFYSGDAAQCQPLWNTLMFQAWLDLWGEQ</sequence>
<dbReference type="eggNOG" id="COG0367">
    <property type="taxonomic scope" value="Bacteria"/>
</dbReference>
<proteinExistence type="inferred from homology"/>
<dbReference type="InterPro" id="IPR029055">
    <property type="entry name" value="Ntn_hydrolases_N"/>
</dbReference>
<dbReference type="MEROPS" id="C44.001"/>
<keyword evidence="8" id="KW-0028">Amino-acid biosynthesis</keyword>
<dbReference type="GO" id="GO:0006529">
    <property type="term" value="P:asparagine biosynthetic process"/>
    <property type="evidence" value="ECO:0007669"/>
    <property type="project" value="UniProtKB-KW"/>
</dbReference>
<evidence type="ECO:0000256" key="10">
    <source>
        <dbReference type="PIRSR" id="PIRSR001589-3"/>
    </source>
</evidence>
<feature type="binding site" evidence="9">
    <location>
        <position position="270"/>
    </location>
    <ligand>
        <name>ATP</name>
        <dbReference type="ChEBI" id="CHEBI:30616"/>
    </ligand>
</feature>
<reference evidence="13" key="1">
    <citation type="submission" date="2010-12" db="EMBL/GenBank/DDBJ databases">
        <title>Complete sequence of Desulfovibrio aespoeensis Aspo-2.</title>
        <authorList>
            <consortium name="US DOE Joint Genome Institute"/>
            <person name="Lucas S."/>
            <person name="Copeland A."/>
            <person name="Lapidus A."/>
            <person name="Cheng J.-F."/>
            <person name="Goodwin L."/>
            <person name="Pitluck S."/>
            <person name="Chertkov O."/>
            <person name="Misra M."/>
            <person name="Detter J.C."/>
            <person name="Han C."/>
            <person name="Tapia R."/>
            <person name="Land M."/>
            <person name="Hauser L."/>
            <person name="Kyrpides N."/>
            <person name="Ivanova N."/>
            <person name="Ovchinnikova G."/>
            <person name="Pedersen K."/>
            <person name="Jagevall S."/>
            <person name="Hazen T."/>
            <person name="Woyke T."/>
        </authorList>
    </citation>
    <scope>NUCLEOTIDE SEQUENCE [LARGE SCALE GENOMIC DNA]</scope>
    <source>
        <strain evidence="13">ATCC 700646 / DSM 10631 / Aspo-2</strain>
    </source>
</reference>
<dbReference type="RefSeq" id="WP_013513663.1">
    <property type="nucleotide sequence ID" value="NC_014844.1"/>
</dbReference>
<accession>E6VZL8</accession>
<dbReference type="InterPro" id="IPR006426">
    <property type="entry name" value="Asn_synth_AEB"/>
</dbReference>
<dbReference type="STRING" id="643562.Daes_0715"/>
<dbReference type="EC" id="6.3.5.4" evidence="3"/>
<dbReference type="CDD" id="cd01991">
    <property type="entry name" value="Asn_synthase_B_C"/>
    <property type="match status" value="1"/>
</dbReference>
<evidence type="ECO:0000256" key="9">
    <source>
        <dbReference type="PIRSR" id="PIRSR001589-2"/>
    </source>
</evidence>
<evidence type="ECO:0000256" key="4">
    <source>
        <dbReference type="ARBA" id="ARBA00022741"/>
    </source>
</evidence>
<dbReference type="GO" id="GO:0005524">
    <property type="term" value="F:ATP binding"/>
    <property type="evidence" value="ECO:0007669"/>
    <property type="project" value="UniProtKB-KW"/>
</dbReference>
<keyword evidence="13" id="KW-1185">Reference proteome</keyword>
<evidence type="ECO:0000256" key="6">
    <source>
        <dbReference type="ARBA" id="ARBA00022962"/>
    </source>
</evidence>
<comment type="similarity">
    <text evidence="2">Belongs to the asparagine synthetase family.</text>
</comment>
<dbReference type="Proteomes" id="UP000002191">
    <property type="component" value="Chromosome"/>
</dbReference>
<organism evidence="12 13">
    <name type="scientific">Pseudodesulfovibrio aespoeensis (strain ATCC 700646 / DSM 10631 / Aspo-2)</name>
    <name type="common">Desulfovibrio aespoeensis</name>
    <dbReference type="NCBI Taxonomy" id="643562"/>
    <lineage>
        <taxon>Bacteria</taxon>
        <taxon>Pseudomonadati</taxon>
        <taxon>Thermodesulfobacteriota</taxon>
        <taxon>Desulfovibrionia</taxon>
        <taxon>Desulfovibrionales</taxon>
        <taxon>Desulfovibrionaceae</taxon>
    </lineage>
</organism>
<dbReference type="InterPro" id="IPR033738">
    <property type="entry name" value="AsnB_N"/>
</dbReference>
<dbReference type="GO" id="GO:0004066">
    <property type="term" value="F:asparagine synthase (glutamine-hydrolyzing) activity"/>
    <property type="evidence" value="ECO:0007669"/>
    <property type="project" value="UniProtKB-EC"/>
</dbReference>
<dbReference type="Pfam" id="PF13537">
    <property type="entry name" value="GATase_7"/>
    <property type="match status" value="1"/>
</dbReference>
<gene>
    <name evidence="12" type="ordered locus">Daes_0715</name>
</gene>
<dbReference type="AlphaFoldDB" id="E6VZL8"/>
<dbReference type="EMBL" id="CP002431">
    <property type="protein sequence ID" value="ADU61732.1"/>
    <property type="molecule type" value="Genomic_DNA"/>
</dbReference>
<dbReference type="NCBIfam" id="TIGR01536">
    <property type="entry name" value="asn_synth_AEB"/>
    <property type="match status" value="1"/>
</dbReference>
<keyword evidence="12" id="KW-0436">Ligase</keyword>
<evidence type="ECO:0000256" key="7">
    <source>
        <dbReference type="ARBA" id="ARBA00048741"/>
    </source>
</evidence>
<reference evidence="12 13" key="2">
    <citation type="journal article" date="2014" name="Genome Announc.">
        <title>Complete Genome Sequence of the Subsurface, Mesophilic Sulfate-Reducing Bacterium Desulfovibrio aespoeensis Aspo-2.</title>
        <authorList>
            <person name="Pedersen K."/>
            <person name="Bengtsson A."/>
            <person name="Edlund J."/>
            <person name="Rabe L."/>
            <person name="Hazen T."/>
            <person name="Chakraborty R."/>
            <person name="Goodwin L."/>
            <person name="Shapiro N."/>
        </authorList>
    </citation>
    <scope>NUCLEOTIDE SEQUENCE [LARGE SCALE GENOMIC DNA]</scope>
    <source>
        <strain evidence="13">ATCC 700646 / DSM 10631 / Aspo-2</strain>
    </source>
</reference>
<dbReference type="Gene3D" id="3.60.20.10">
    <property type="entry name" value="Glutamine Phosphoribosylpyrophosphate, subunit 1, domain 1"/>
    <property type="match status" value="1"/>
</dbReference>
<dbReference type="CDD" id="cd00712">
    <property type="entry name" value="AsnB"/>
    <property type="match status" value="1"/>
</dbReference>
<dbReference type="Pfam" id="PF00733">
    <property type="entry name" value="Asn_synthase"/>
    <property type="match status" value="1"/>
</dbReference>
<dbReference type="PANTHER" id="PTHR43284:SF1">
    <property type="entry name" value="ASPARAGINE SYNTHETASE"/>
    <property type="match status" value="1"/>
</dbReference>
<protein>
    <recommendedName>
        <fullName evidence="3">asparagine synthase (glutamine-hydrolyzing)</fullName>
        <ecNumber evidence="3">6.3.5.4</ecNumber>
    </recommendedName>
</protein>
<comment type="pathway">
    <text evidence="1">Amino-acid biosynthesis; L-asparagine biosynthesis; L-asparagine from L-aspartate (L-Gln route): step 1/1.</text>
</comment>
<name>E6VZL8_PSEA9</name>
<dbReference type="InterPro" id="IPR014729">
    <property type="entry name" value="Rossmann-like_a/b/a_fold"/>
</dbReference>
<evidence type="ECO:0000256" key="1">
    <source>
        <dbReference type="ARBA" id="ARBA00005187"/>
    </source>
</evidence>
<feature type="site" description="Important for beta-aspartyl-AMP intermediate formation" evidence="10">
    <location>
        <position position="372"/>
    </location>
</feature>
<dbReference type="InterPro" id="IPR051786">
    <property type="entry name" value="ASN_synthetase/amidase"/>
</dbReference>
<dbReference type="InterPro" id="IPR001962">
    <property type="entry name" value="Asn_synthase"/>
</dbReference>
<keyword evidence="8" id="KW-0061">Asparagine biosynthesis</keyword>
<evidence type="ECO:0000313" key="12">
    <source>
        <dbReference type="EMBL" id="ADU61732.1"/>
    </source>
</evidence>
<keyword evidence="6 8" id="KW-0315">Glutamine amidotransferase</keyword>
<feature type="binding site" evidence="9">
    <location>
        <position position="100"/>
    </location>
    <ligand>
        <name>L-glutamine</name>
        <dbReference type="ChEBI" id="CHEBI:58359"/>
    </ligand>
</feature>
<evidence type="ECO:0000256" key="5">
    <source>
        <dbReference type="ARBA" id="ARBA00022840"/>
    </source>
</evidence>
<dbReference type="HOGENOM" id="CLU_014658_3_1_7"/>
<feature type="binding site" evidence="9">
    <location>
        <position position="297"/>
    </location>
    <ligand>
        <name>ATP</name>
        <dbReference type="ChEBI" id="CHEBI:30616"/>
    </ligand>
</feature>
<dbReference type="KEGG" id="das:Daes_0715"/>
<dbReference type="InterPro" id="IPR017932">
    <property type="entry name" value="GATase_2_dom"/>
</dbReference>